<dbReference type="Proteomes" id="UP000249518">
    <property type="component" value="Unassembled WGS sequence"/>
</dbReference>
<organism evidence="3 4">
    <name type="scientific">Flavobacterium lacus</name>
    <dbReference type="NCBI Taxonomy" id="1353778"/>
    <lineage>
        <taxon>Bacteria</taxon>
        <taxon>Pseudomonadati</taxon>
        <taxon>Bacteroidota</taxon>
        <taxon>Flavobacteriia</taxon>
        <taxon>Flavobacteriales</taxon>
        <taxon>Flavobacteriaceae</taxon>
        <taxon>Flavobacterium</taxon>
    </lineage>
</organism>
<gene>
    <name evidence="3" type="ORF">B0I10_10926</name>
</gene>
<sequence length="295" mass="32777">MENQDNNNSKLKAIILILSLLLVASLGYMFKMSSDAKKVETELSSVSTEKETALAELAQLKTTYDAAIAENTSMSEELIAERDKVVKLMEEVKRAKGDVAAMSKYKTQVQQLQAKMNSLIQENDALKKLNQDLSTEIDSTKTILVEAQQYNQVLSGQNEELSKTVEKASKLSILNLKTGAYKVKNSGKEVATERASRADILKINFTIAENRVAKSGDKSYYIQVIDSKNNVLGEKKLIEFGDQSLTYSFISTVQYENSTVNVSENLPGENFEKGTYFVNIFDKGELVGKTSFSLK</sequence>
<reference evidence="3 4" key="1">
    <citation type="submission" date="2018-06" db="EMBL/GenBank/DDBJ databases">
        <title>Genomic Encyclopedia of Type Strains, Phase III (KMG-III): the genomes of soil and plant-associated and newly described type strains.</title>
        <authorList>
            <person name="Whitman W."/>
        </authorList>
    </citation>
    <scope>NUCLEOTIDE SEQUENCE [LARGE SCALE GENOMIC DNA]</scope>
    <source>
        <strain evidence="3 4">CGMCC 1.12504</strain>
    </source>
</reference>
<evidence type="ECO:0000256" key="1">
    <source>
        <dbReference type="SAM" id="Coils"/>
    </source>
</evidence>
<feature type="coiled-coil region" evidence="1">
    <location>
        <begin position="50"/>
        <end position="77"/>
    </location>
</feature>
<dbReference type="RefSeq" id="WP_112086365.1">
    <property type="nucleotide sequence ID" value="NZ_QLSV01000009.1"/>
</dbReference>
<comment type="caution">
    <text evidence="3">The sequence shown here is derived from an EMBL/GenBank/DDBJ whole genome shotgun (WGS) entry which is preliminary data.</text>
</comment>
<name>A0A328WMJ0_9FLAO</name>
<keyword evidence="1" id="KW-0175">Coiled coil</keyword>
<accession>A0A328WMJ0</accession>
<feature type="transmembrane region" description="Helical" evidence="2">
    <location>
        <begin position="12"/>
        <end position="30"/>
    </location>
</feature>
<evidence type="ECO:0000313" key="4">
    <source>
        <dbReference type="Proteomes" id="UP000249518"/>
    </source>
</evidence>
<dbReference type="AlphaFoldDB" id="A0A328WMJ0"/>
<proteinExistence type="predicted"/>
<keyword evidence="2" id="KW-1133">Transmembrane helix</keyword>
<keyword evidence="4" id="KW-1185">Reference proteome</keyword>
<evidence type="ECO:0000313" key="3">
    <source>
        <dbReference type="EMBL" id="RAR47353.1"/>
    </source>
</evidence>
<evidence type="ECO:0008006" key="5">
    <source>
        <dbReference type="Google" id="ProtNLM"/>
    </source>
</evidence>
<dbReference type="OrthoDB" id="1115172at2"/>
<evidence type="ECO:0000256" key="2">
    <source>
        <dbReference type="SAM" id="Phobius"/>
    </source>
</evidence>
<feature type="coiled-coil region" evidence="1">
    <location>
        <begin position="102"/>
        <end position="136"/>
    </location>
</feature>
<keyword evidence="2" id="KW-0472">Membrane</keyword>
<dbReference type="EMBL" id="QLSV01000009">
    <property type="protein sequence ID" value="RAR47353.1"/>
    <property type="molecule type" value="Genomic_DNA"/>
</dbReference>
<keyword evidence="2" id="KW-0812">Transmembrane</keyword>
<protein>
    <recommendedName>
        <fullName evidence="5">Chromosome segregation protein SMC</fullName>
    </recommendedName>
</protein>